<dbReference type="InParanoid" id="A0A369JAQ5"/>
<organism evidence="1 2">
    <name type="scientific">Hypsizygus marmoreus</name>
    <name type="common">White beech mushroom</name>
    <name type="synonym">Agaricus marmoreus</name>
    <dbReference type="NCBI Taxonomy" id="39966"/>
    <lineage>
        <taxon>Eukaryota</taxon>
        <taxon>Fungi</taxon>
        <taxon>Dikarya</taxon>
        <taxon>Basidiomycota</taxon>
        <taxon>Agaricomycotina</taxon>
        <taxon>Agaricomycetes</taxon>
        <taxon>Agaricomycetidae</taxon>
        <taxon>Agaricales</taxon>
        <taxon>Tricholomatineae</taxon>
        <taxon>Lyophyllaceae</taxon>
        <taxon>Hypsizygus</taxon>
    </lineage>
</organism>
<gene>
    <name evidence="1" type="ORF">Hypma_000407</name>
</gene>
<keyword evidence="2" id="KW-1185">Reference proteome</keyword>
<dbReference type="EMBL" id="LUEZ02000102">
    <property type="protein sequence ID" value="RDB18422.1"/>
    <property type="molecule type" value="Genomic_DNA"/>
</dbReference>
<proteinExistence type="predicted"/>
<sequence>MMFRLSGHEIHSHSSRKSTSSWRAWMSTTPSPPRGLVTIDMGVGDLARHVELSRAPEVCFFPHSFLPSHSPACLSPICKTNAPHSRFNAPTAQSSFVGLLNDATLHPQHDYLNETHGRPIPHRTQHDHHAQRNDVCIATIRDRWRRREADNGAGTMYQA</sequence>
<protein>
    <submittedName>
        <fullName evidence="1">Uncharacterized protein</fullName>
    </submittedName>
</protein>
<dbReference type="Proteomes" id="UP000076154">
    <property type="component" value="Unassembled WGS sequence"/>
</dbReference>
<dbReference type="AlphaFoldDB" id="A0A369JAQ5"/>
<evidence type="ECO:0000313" key="2">
    <source>
        <dbReference type="Proteomes" id="UP000076154"/>
    </source>
</evidence>
<comment type="caution">
    <text evidence="1">The sequence shown here is derived from an EMBL/GenBank/DDBJ whole genome shotgun (WGS) entry which is preliminary data.</text>
</comment>
<evidence type="ECO:0000313" key="1">
    <source>
        <dbReference type="EMBL" id="RDB18422.1"/>
    </source>
</evidence>
<name>A0A369JAQ5_HYPMA</name>
<reference evidence="1" key="1">
    <citation type="submission" date="2018-04" db="EMBL/GenBank/DDBJ databases">
        <title>Whole genome sequencing of Hypsizygus marmoreus.</title>
        <authorList>
            <person name="Choi I.-G."/>
            <person name="Min B."/>
            <person name="Kim J.-G."/>
            <person name="Kim S."/>
            <person name="Oh Y.-L."/>
            <person name="Kong W.-S."/>
            <person name="Park H."/>
            <person name="Jeong J."/>
            <person name="Song E.-S."/>
        </authorList>
    </citation>
    <scope>NUCLEOTIDE SEQUENCE [LARGE SCALE GENOMIC DNA]</scope>
    <source>
        <strain evidence="1">51987-8</strain>
    </source>
</reference>
<accession>A0A369JAQ5</accession>